<name>A0A9P1GWM8_9PEZI</name>
<feature type="transmembrane region" description="Helical" evidence="8">
    <location>
        <begin position="716"/>
        <end position="737"/>
    </location>
</feature>
<feature type="region of interest" description="Disordered" evidence="7">
    <location>
        <begin position="1119"/>
        <end position="1145"/>
    </location>
</feature>
<dbReference type="Pfam" id="PF00854">
    <property type="entry name" value="PTR2"/>
    <property type="match status" value="1"/>
</dbReference>
<feature type="transmembrane region" description="Helical" evidence="8">
    <location>
        <begin position="113"/>
        <end position="132"/>
    </location>
</feature>
<dbReference type="GO" id="GO:0009411">
    <property type="term" value="P:response to UV"/>
    <property type="evidence" value="ECO:0007669"/>
    <property type="project" value="InterPro"/>
</dbReference>
<dbReference type="GO" id="GO:0005634">
    <property type="term" value="C:nucleus"/>
    <property type="evidence" value="ECO:0007669"/>
    <property type="project" value="TreeGrafter"/>
</dbReference>
<evidence type="ECO:0000256" key="4">
    <source>
        <dbReference type="ARBA" id="ARBA00022989"/>
    </source>
</evidence>
<keyword evidence="11" id="KW-1185">Reference proteome</keyword>
<accession>A0A9P1GWM8</accession>
<dbReference type="Pfam" id="PF07690">
    <property type="entry name" value="MFS_1"/>
    <property type="match status" value="1"/>
</dbReference>
<feature type="compositionally biased region" description="Basic residues" evidence="7">
    <location>
        <begin position="1193"/>
        <end position="1203"/>
    </location>
</feature>
<dbReference type="PROSITE" id="PS50850">
    <property type="entry name" value="MFS"/>
    <property type="match status" value="1"/>
</dbReference>
<feature type="transmembrane region" description="Helical" evidence="8">
    <location>
        <begin position="834"/>
        <end position="853"/>
    </location>
</feature>
<feature type="transmembrane region" description="Helical" evidence="8">
    <location>
        <begin position="619"/>
        <end position="640"/>
    </location>
</feature>
<evidence type="ECO:0000256" key="3">
    <source>
        <dbReference type="ARBA" id="ARBA00022763"/>
    </source>
</evidence>
<dbReference type="PANTHER" id="PTHR31290:SF5">
    <property type="entry name" value="UV-DAMAGE ENDONUCLEASE"/>
    <property type="match status" value="1"/>
</dbReference>
<evidence type="ECO:0000256" key="6">
    <source>
        <dbReference type="ARBA" id="ARBA00023204"/>
    </source>
</evidence>
<evidence type="ECO:0000256" key="2">
    <source>
        <dbReference type="ARBA" id="ARBA00022692"/>
    </source>
</evidence>
<evidence type="ECO:0000259" key="9">
    <source>
        <dbReference type="PROSITE" id="PS50850"/>
    </source>
</evidence>
<dbReference type="GO" id="GO:0004519">
    <property type="term" value="F:endonuclease activity"/>
    <property type="evidence" value="ECO:0007669"/>
    <property type="project" value="InterPro"/>
</dbReference>
<feature type="transmembrane region" description="Helical" evidence="8">
    <location>
        <begin position="177"/>
        <end position="195"/>
    </location>
</feature>
<feature type="transmembrane region" description="Helical" evidence="8">
    <location>
        <begin position="201"/>
        <end position="222"/>
    </location>
</feature>
<evidence type="ECO:0000256" key="8">
    <source>
        <dbReference type="SAM" id="Phobius"/>
    </source>
</evidence>
<dbReference type="CDD" id="cd17323">
    <property type="entry name" value="MFS_Tpo1_MDR_like"/>
    <property type="match status" value="1"/>
</dbReference>
<feature type="transmembrane region" description="Helical" evidence="8">
    <location>
        <begin position="655"/>
        <end position="675"/>
    </location>
</feature>
<dbReference type="InterPro" id="IPR000109">
    <property type="entry name" value="POT_fam"/>
</dbReference>
<keyword evidence="2 8" id="KW-0812">Transmembrane</keyword>
<feature type="transmembrane region" description="Helical" evidence="8">
    <location>
        <begin position="56"/>
        <end position="75"/>
    </location>
</feature>
<feature type="domain" description="Major facilitator superfamily (MFS) profile" evidence="9">
    <location>
        <begin position="621"/>
        <end position="1037"/>
    </location>
</feature>
<keyword evidence="6" id="KW-0234">DNA repair</keyword>
<keyword evidence="5 8" id="KW-0472">Membrane</keyword>
<feature type="transmembrane region" description="Helical" evidence="8">
    <location>
        <begin position="366"/>
        <end position="388"/>
    </location>
</feature>
<dbReference type="GO" id="GO:0022857">
    <property type="term" value="F:transmembrane transporter activity"/>
    <property type="evidence" value="ECO:0007669"/>
    <property type="project" value="InterPro"/>
</dbReference>
<feature type="transmembrane region" description="Helical" evidence="8">
    <location>
        <begin position="452"/>
        <end position="472"/>
    </location>
</feature>
<feature type="compositionally biased region" description="Polar residues" evidence="7">
    <location>
        <begin position="1121"/>
        <end position="1130"/>
    </location>
</feature>
<dbReference type="GO" id="GO:0005739">
    <property type="term" value="C:mitochondrion"/>
    <property type="evidence" value="ECO:0007669"/>
    <property type="project" value="TreeGrafter"/>
</dbReference>
<evidence type="ECO:0000313" key="11">
    <source>
        <dbReference type="Proteomes" id="UP000838763"/>
    </source>
</evidence>
<feature type="region of interest" description="Disordered" evidence="7">
    <location>
        <begin position="519"/>
        <end position="541"/>
    </location>
</feature>
<dbReference type="OrthoDB" id="541883at2759"/>
<proteinExistence type="predicted"/>
<dbReference type="Gene3D" id="1.20.1720.10">
    <property type="entry name" value="Multidrug resistance protein D"/>
    <property type="match status" value="1"/>
</dbReference>
<evidence type="ECO:0000313" key="10">
    <source>
        <dbReference type="EMBL" id="CAI4212078.1"/>
    </source>
</evidence>
<dbReference type="InterPro" id="IPR036259">
    <property type="entry name" value="MFS_trans_sf"/>
</dbReference>
<dbReference type="InterPro" id="IPR004601">
    <property type="entry name" value="UvdE"/>
</dbReference>
<feature type="transmembrane region" description="Helical" evidence="8">
    <location>
        <begin position="775"/>
        <end position="795"/>
    </location>
</feature>
<dbReference type="Pfam" id="PF03851">
    <property type="entry name" value="UvdE"/>
    <property type="match status" value="1"/>
</dbReference>
<dbReference type="InterPro" id="IPR011701">
    <property type="entry name" value="MFS"/>
</dbReference>
<dbReference type="SUPFAM" id="SSF103473">
    <property type="entry name" value="MFS general substrate transporter"/>
    <property type="match status" value="2"/>
</dbReference>
<reference evidence="10" key="1">
    <citation type="submission" date="2022-11" db="EMBL/GenBank/DDBJ databases">
        <authorList>
            <person name="Scott C."/>
            <person name="Bruce N."/>
        </authorList>
    </citation>
    <scope>NUCLEOTIDE SEQUENCE</scope>
</reference>
<dbReference type="GO" id="GO:0043504">
    <property type="term" value="P:mitochondrial DNA repair"/>
    <property type="evidence" value="ECO:0007669"/>
    <property type="project" value="TreeGrafter"/>
</dbReference>
<dbReference type="EMBL" id="CALLCH030000003">
    <property type="protein sequence ID" value="CAI4212078.1"/>
    <property type="molecule type" value="Genomic_DNA"/>
</dbReference>
<evidence type="ECO:0000256" key="7">
    <source>
        <dbReference type="SAM" id="MobiDB-lite"/>
    </source>
</evidence>
<feature type="transmembrane region" description="Helical" evidence="8">
    <location>
        <begin position="859"/>
        <end position="886"/>
    </location>
</feature>
<gene>
    <name evidence="10" type="ORF">PPNO1_LOCUS1848</name>
</gene>
<feature type="transmembrane region" description="Helical" evidence="8">
    <location>
        <begin position="478"/>
        <end position="499"/>
    </location>
</feature>
<feature type="transmembrane region" description="Helical" evidence="8">
    <location>
        <begin position="744"/>
        <end position="769"/>
    </location>
</feature>
<sequence length="1289" mass="142811">MDKKTAEDSRNGVEDAGELELLSIPEICPITTWTGASGTHGQAGALGLGQQVSFPVTMFNTFWSYVMPLVGGYLADTYWGRYLTIQYAIVIATFGHIIIIIAAIPQVIENPRGALGCFMVGLLFFGTGVGWFKANISPLVAEQYELVHPRPTVETLPSGERVIIDPVMTISRIYMRYYFLINTGALVGQISMVYAEKYVGFWLSFLLPTILFLACPLVMLACRNRYAKRPPTGSVLGKSVALVSFGIRKNGIRKITKDEFWHSIRPSAVSDKPAFMTFDDAWVDEVRRGLKACAVFMWFPVFWLAYNQMNSNMINQAASMRLNGVPNDIVTNLNPFALLILIPICDKLLYPALAKAGFRFTPIKKITIGFFSSAVAMAVAAIIQHFIYEKAPCGYNSNDRDCYDELGPPDMSVWIQTPAYVLVALGEVMASITGLEYAFTKAPANMRGLVTGVFWFVHAFSAAIAQAFTGLATDPLLVWLYTTVAIISALGGFGVWFSFRKLDKDEDALNALPSSTYVGRRDDEENEKSTMSDTQSDDAPQRLVRLEETRGTVLSQRRTRAYSTVSNGMVRIRSHNGFGVCDGTNEIDDEETEKCAFEVGWDSDDDPLCPRSFSTVRKWLIVLIVAFCGFCVATASSIYTSTYTQMEEAFGNSRMVSIVGLSMFVLGLSFGPMLFGPLSEFYGRRAIYLSAWSMFCIWFIPSAVSQNIQTMLVARFLSGFSGSAFLAVTGGTAGDLFSRDQIQAAMAIFSAAPFLGPSLGPVIGGFINYYTGWRWTYYVLLIWSGAMLAAIAFFVPETYRMVVGAATTPFWHRYHIRLTDRAEVKGMGEAEFQLPPAIFGALVVPIGLFWFAWTTYSSVPWIVPVLGASVFGLGQILVFTGIFTFLGQPGLTTLSVTQRETRRTSSRVAARISTVTTVRSSALNEPRDVAPLRNVPFASHEEYGYSLAPFASEVLAEAGKVIAELGHRVTTHPGQFTQLGSPRKVVVDNAIRDLEYHDEMLSLLKLPEQQNKDAVMILHMGGVFGDKAATLDRFRKNYAGLSQGVKNRLVLENDDMGWSVHDLLPICQELNIPLVLDYHHNNIVFDQEKIREGTLDIMGVYENISKTWQRKGITQKMHYSEPTSSALTPSQRRKHSPRVMTLPPCSPTMDLMIEAKDKEQAVFELMRTFKLPGFDTFSNLIPHQRNDENKRPIAPKKKAKKKGSTAEDGKQADHSEIQPVVIPDEEVGMGGPQGRVYWPPGMEEWLKPMKKNGAAKEASVADPVAGQEGSESEEESLPVSKRARIKKEG</sequence>
<keyword evidence="3" id="KW-0227">DNA damage</keyword>
<dbReference type="Gene3D" id="3.20.20.150">
    <property type="entry name" value="Divalent-metal-dependent TIM barrel enzymes"/>
    <property type="match status" value="1"/>
</dbReference>
<comment type="caution">
    <text evidence="10">The sequence shown here is derived from an EMBL/GenBank/DDBJ whole genome shotgun (WGS) entry which is preliminary data.</text>
</comment>
<dbReference type="GO" id="GO:0006289">
    <property type="term" value="P:nucleotide-excision repair"/>
    <property type="evidence" value="ECO:0007669"/>
    <property type="project" value="InterPro"/>
</dbReference>
<organism evidence="10 11">
    <name type="scientific">Parascedosporium putredinis</name>
    <dbReference type="NCBI Taxonomy" id="1442378"/>
    <lineage>
        <taxon>Eukaryota</taxon>
        <taxon>Fungi</taxon>
        <taxon>Dikarya</taxon>
        <taxon>Ascomycota</taxon>
        <taxon>Pezizomycotina</taxon>
        <taxon>Sordariomycetes</taxon>
        <taxon>Hypocreomycetidae</taxon>
        <taxon>Microascales</taxon>
        <taxon>Microascaceae</taxon>
        <taxon>Parascedosporium</taxon>
    </lineage>
</organism>
<dbReference type="Gene3D" id="1.20.1250.20">
    <property type="entry name" value="MFS general substrate transporter like domains"/>
    <property type="match status" value="1"/>
</dbReference>
<feature type="compositionally biased region" description="Basic and acidic residues" evidence="7">
    <location>
        <begin position="1204"/>
        <end position="1216"/>
    </location>
</feature>
<dbReference type="PANTHER" id="PTHR31290">
    <property type="entry name" value="UV-DAMAGE ENDONUCLEASE"/>
    <property type="match status" value="1"/>
</dbReference>
<feature type="transmembrane region" description="Helical" evidence="8">
    <location>
        <begin position="87"/>
        <end position="107"/>
    </location>
</feature>
<protein>
    <recommendedName>
        <fullName evidence="9">Major facilitator superfamily (MFS) profile domain-containing protein</fullName>
    </recommendedName>
</protein>
<feature type="region of interest" description="Disordered" evidence="7">
    <location>
        <begin position="1177"/>
        <end position="1289"/>
    </location>
</feature>
<keyword evidence="4 8" id="KW-1133">Transmembrane helix</keyword>
<feature type="transmembrane region" description="Helical" evidence="8">
    <location>
        <begin position="419"/>
        <end position="440"/>
    </location>
</feature>
<dbReference type="NCBIfam" id="TIGR00629">
    <property type="entry name" value="uvde"/>
    <property type="match status" value="1"/>
</dbReference>
<comment type="subcellular location">
    <subcellularLocation>
        <location evidence="1">Membrane</location>
        <topology evidence="1">Multi-pass membrane protein</topology>
    </subcellularLocation>
</comment>
<dbReference type="InterPro" id="IPR020846">
    <property type="entry name" value="MFS_dom"/>
</dbReference>
<dbReference type="GO" id="GO:0016020">
    <property type="term" value="C:membrane"/>
    <property type="evidence" value="ECO:0007669"/>
    <property type="project" value="UniProtKB-SubCell"/>
</dbReference>
<feature type="compositionally biased region" description="Basic and acidic residues" evidence="7">
    <location>
        <begin position="519"/>
        <end position="530"/>
    </location>
</feature>
<evidence type="ECO:0000256" key="1">
    <source>
        <dbReference type="ARBA" id="ARBA00004141"/>
    </source>
</evidence>
<evidence type="ECO:0000256" key="5">
    <source>
        <dbReference type="ARBA" id="ARBA00023136"/>
    </source>
</evidence>
<dbReference type="Proteomes" id="UP000838763">
    <property type="component" value="Unassembled WGS sequence"/>
</dbReference>